<reference evidence="2" key="1">
    <citation type="submission" date="2014-07" db="EMBL/GenBank/DDBJ databases">
        <authorList>
            <person name="Martin A.A"/>
            <person name="De Silva N."/>
        </authorList>
    </citation>
    <scope>NUCLEOTIDE SEQUENCE</scope>
</reference>
<dbReference type="SUPFAM" id="SSF81383">
    <property type="entry name" value="F-box domain"/>
    <property type="match status" value="1"/>
</dbReference>
<dbReference type="InterPro" id="IPR036047">
    <property type="entry name" value="F-box-like_dom_sf"/>
</dbReference>
<sequence length="333" mass="38924">MKNHFSLLRKCCSIMEDFDLLSFPPEILANIFSNIPWNQLINVKLTARKFNNVTEKYLKHMQKPKLRAIYFNDNFIYNDGIEKIKVGYVIIINSVNGIHYTSDGKEFFLLPSELDKLHNFLKKVDLTFLNLVHIKINIHTKVIRIFSGYFRNTNTIDFIFFVVRNSDKSLDNILPFFQKIQSVRFLDLCLPLPYQNVPRDFIIPVRNSLRMLFIHEGKDTAFVNPKMIKYIVENNPDLTIYNLNFDSLKTYRMVIEAIVNGVLSKNNSGCLHTTITISLYLFQFEGTSELLNYLYSEEFPYNVTNNYNGIENPLYTGKLRCPVCGEFDSIKIN</sequence>
<dbReference type="AlphaFoldDB" id="A0A0K0FGS6"/>
<dbReference type="InterPro" id="IPR001810">
    <property type="entry name" value="F-box_dom"/>
</dbReference>
<evidence type="ECO:0000313" key="3">
    <source>
        <dbReference type="WBParaSite" id="SVE_0808100.1"/>
    </source>
</evidence>
<feature type="domain" description="F-box" evidence="1">
    <location>
        <begin position="17"/>
        <end position="61"/>
    </location>
</feature>
<evidence type="ECO:0000313" key="2">
    <source>
        <dbReference type="Proteomes" id="UP000035680"/>
    </source>
</evidence>
<dbReference type="WBParaSite" id="SVE_0808100.1">
    <property type="protein sequence ID" value="SVE_0808100.1"/>
    <property type="gene ID" value="SVE_0808100"/>
</dbReference>
<dbReference type="Proteomes" id="UP000035680">
    <property type="component" value="Unassembled WGS sequence"/>
</dbReference>
<reference evidence="3" key="2">
    <citation type="submission" date="2015-08" db="UniProtKB">
        <authorList>
            <consortium name="WormBaseParasite"/>
        </authorList>
    </citation>
    <scope>IDENTIFICATION</scope>
</reference>
<accession>A0A0K0FGS6</accession>
<protein>
    <submittedName>
        <fullName evidence="3">F-box domain-containing protein</fullName>
    </submittedName>
</protein>
<organism evidence="2 3">
    <name type="scientific">Strongyloides venezuelensis</name>
    <name type="common">Threadworm</name>
    <dbReference type="NCBI Taxonomy" id="75913"/>
    <lineage>
        <taxon>Eukaryota</taxon>
        <taxon>Metazoa</taxon>
        <taxon>Ecdysozoa</taxon>
        <taxon>Nematoda</taxon>
        <taxon>Chromadorea</taxon>
        <taxon>Rhabditida</taxon>
        <taxon>Tylenchina</taxon>
        <taxon>Panagrolaimomorpha</taxon>
        <taxon>Strongyloidoidea</taxon>
        <taxon>Strongyloididae</taxon>
        <taxon>Strongyloides</taxon>
    </lineage>
</organism>
<proteinExistence type="predicted"/>
<keyword evidence="2" id="KW-1185">Reference proteome</keyword>
<dbReference type="PROSITE" id="PS50181">
    <property type="entry name" value="FBOX"/>
    <property type="match status" value="1"/>
</dbReference>
<evidence type="ECO:0000259" key="1">
    <source>
        <dbReference type="PROSITE" id="PS50181"/>
    </source>
</evidence>
<name>A0A0K0FGS6_STRVS</name>